<dbReference type="OrthoDB" id="9204516at2"/>
<dbReference type="InterPro" id="IPR007338">
    <property type="entry name" value="DUF416"/>
</dbReference>
<evidence type="ECO:0000313" key="2">
    <source>
        <dbReference type="Proteomes" id="UP000009282"/>
    </source>
</evidence>
<dbReference type="RefSeq" id="WP_014107559.1">
    <property type="nucleotide sequence ID" value="NC_016041.1"/>
</dbReference>
<evidence type="ECO:0000313" key="1">
    <source>
        <dbReference type="EMBL" id="AEP28682.1"/>
    </source>
</evidence>
<dbReference type="Gene3D" id="1.20.1590.10">
    <property type="entry name" value="YP_001051499.1 domain like"/>
    <property type="match status" value="1"/>
</dbReference>
<dbReference type="KEGG" id="gni:GNIT_0528"/>
<dbReference type="Pfam" id="PF04222">
    <property type="entry name" value="DUF416"/>
    <property type="match status" value="1"/>
</dbReference>
<evidence type="ECO:0008006" key="3">
    <source>
        <dbReference type="Google" id="ProtNLM"/>
    </source>
</evidence>
<organism evidence="1 2">
    <name type="scientific">Glaciecola nitratireducens (strain JCM 12485 / KCTC 12276 / FR1064)</name>
    <dbReference type="NCBI Taxonomy" id="1085623"/>
    <lineage>
        <taxon>Bacteria</taxon>
        <taxon>Pseudomonadati</taxon>
        <taxon>Pseudomonadota</taxon>
        <taxon>Gammaproteobacteria</taxon>
        <taxon>Alteromonadales</taxon>
        <taxon>Alteromonadaceae</taxon>
        <taxon>Brumicola</taxon>
    </lineage>
</organism>
<dbReference type="HOGENOM" id="CLU_096082_0_0_6"/>
<dbReference type="EMBL" id="CP003060">
    <property type="protein sequence ID" value="AEP28682.1"/>
    <property type="molecule type" value="Genomic_DNA"/>
</dbReference>
<reference evidence="1 2" key="1">
    <citation type="journal article" date="2011" name="J. Bacteriol.">
        <title>Complete genome sequence of seawater bacterium Glaciecola nitratireducens FR1064T.</title>
        <authorList>
            <person name="Bian F."/>
            <person name="Qin Q.L."/>
            <person name="Xie B.B."/>
            <person name="Shu Y.L."/>
            <person name="Zhang X.Y."/>
            <person name="Yu Y."/>
            <person name="Chen B."/>
            <person name="Chen X.L."/>
            <person name="Zhou B.C."/>
            <person name="Zhang Y.Z."/>
        </authorList>
    </citation>
    <scope>NUCLEOTIDE SEQUENCE [LARGE SCALE GENOMIC DNA]</scope>
    <source>
        <strain evidence="2">JCM 12485 / KCTC 12276 / FR1064</strain>
    </source>
</reference>
<protein>
    <recommendedName>
        <fullName evidence="3">DUF416 family protein</fullName>
    </recommendedName>
</protein>
<dbReference type="AlphaFoldDB" id="G4QJM2"/>
<dbReference type="STRING" id="1085623.GNIT_0528"/>
<gene>
    <name evidence="1" type="ordered locus">GNIT_0528</name>
</gene>
<dbReference type="Proteomes" id="UP000009282">
    <property type="component" value="Chromosome"/>
</dbReference>
<proteinExistence type="predicted"/>
<dbReference type="eggNOG" id="COG3068">
    <property type="taxonomic scope" value="Bacteria"/>
</dbReference>
<sequence>MTNESMKQKGKVEFSGEKLSTFQQVRDLSKKPAVAFSAALLQRMLPNYELFCDVSEFGDKELAAKLVELIWEWLNASKAKINFAVQLEKLEEVTPDIENFDNFGVYPALDFCMALTATLQLMSDEEPNGAVMVAKLSQGGVEAYLLALSEADLSNEEIKQDPLMQFEIETQLEVLAMCKNKSIDFKSLRREMKAQEMSNIGLSLGE</sequence>
<name>G4QJM2_GLANF</name>
<keyword evidence="2" id="KW-1185">Reference proteome</keyword>
<dbReference type="InterPro" id="IPR023381">
    <property type="entry name" value="YP001051499.1-like_dom_sf"/>
</dbReference>
<accession>G4QJM2</accession>